<name>A0A8C4YIC5_9SAUR</name>
<evidence type="ECO:0000256" key="3">
    <source>
        <dbReference type="ARBA" id="ARBA00023274"/>
    </source>
</evidence>
<evidence type="ECO:0000256" key="4">
    <source>
        <dbReference type="ARBA" id="ARBA00035422"/>
    </source>
</evidence>
<reference evidence="5" key="3">
    <citation type="submission" date="2025-09" db="UniProtKB">
        <authorList>
            <consortium name="Ensembl"/>
        </authorList>
    </citation>
    <scope>IDENTIFICATION</scope>
</reference>
<dbReference type="GO" id="GO:0003735">
    <property type="term" value="F:structural constituent of ribosome"/>
    <property type="evidence" value="ECO:0007669"/>
    <property type="project" value="InterPro"/>
</dbReference>
<keyword evidence="3" id="KW-0687">Ribonucleoprotein</keyword>
<dbReference type="InterPro" id="IPR035987">
    <property type="entry name" value="Ribosomal_uS8_sf"/>
</dbReference>
<keyword evidence="6" id="KW-1185">Reference proteome</keyword>
<organism evidence="5 6">
    <name type="scientific">Gopherus evgoodei</name>
    <name type="common">Goodes thornscrub tortoise</name>
    <dbReference type="NCBI Taxonomy" id="1825980"/>
    <lineage>
        <taxon>Eukaryota</taxon>
        <taxon>Metazoa</taxon>
        <taxon>Chordata</taxon>
        <taxon>Craniata</taxon>
        <taxon>Vertebrata</taxon>
        <taxon>Euteleostomi</taxon>
        <taxon>Archelosauria</taxon>
        <taxon>Testudinata</taxon>
        <taxon>Testudines</taxon>
        <taxon>Cryptodira</taxon>
        <taxon>Durocryptodira</taxon>
        <taxon>Testudinoidea</taxon>
        <taxon>Testudinidae</taxon>
        <taxon>Gopherus</taxon>
    </lineage>
</organism>
<dbReference type="Gene3D" id="3.30.1370.30">
    <property type="match status" value="1"/>
</dbReference>
<evidence type="ECO:0000256" key="1">
    <source>
        <dbReference type="ARBA" id="ARBA00006471"/>
    </source>
</evidence>
<sequence>MVRMNILADALKILIRPCSKVIMRFLTVMMKHGYIGEFEVIDDHRAGKVVVNLTGRLTPPLAWSSGSSLSLNIYTAVFQSQSPNHLTWASREFFMPV</sequence>
<dbReference type="AlphaFoldDB" id="A0A8C4YIC5"/>
<dbReference type="GO" id="GO:0005840">
    <property type="term" value="C:ribosome"/>
    <property type="evidence" value="ECO:0007669"/>
    <property type="project" value="UniProtKB-KW"/>
</dbReference>
<dbReference type="GO" id="GO:0006412">
    <property type="term" value="P:translation"/>
    <property type="evidence" value="ECO:0007669"/>
    <property type="project" value="InterPro"/>
</dbReference>
<keyword evidence="2" id="KW-0689">Ribosomal protein</keyword>
<reference evidence="5" key="1">
    <citation type="submission" date="2019-06" db="EMBL/GenBank/DDBJ databases">
        <title>G10K-VGP Goodes thornscrub tortoise genome, primary haplotype.</title>
        <authorList>
            <person name="Murphy B."/>
            <person name="Edwards T."/>
            <person name="Rhie A."/>
            <person name="Koren S."/>
            <person name="Phillippy A."/>
            <person name="Fedrigo O."/>
            <person name="Haase B."/>
            <person name="Mountcastle J."/>
            <person name="Lewin H."/>
            <person name="Damas J."/>
            <person name="Howe K."/>
            <person name="Formenti G."/>
            <person name="Myers G."/>
            <person name="Durbin R."/>
            <person name="Jarvis E.D."/>
        </authorList>
    </citation>
    <scope>NUCLEOTIDE SEQUENCE [LARGE SCALE GENOMIC DNA]</scope>
</reference>
<evidence type="ECO:0000256" key="2">
    <source>
        <dbReference type="ARBA" id="ARBA00022980"/>
    </source>
</evidence>
<evidence type="ECO:0000313" key="6">
    <source>
        <dbReference type="Proteomes" id="UP000694390"/>
    </source>
</evidence>
<dbReference type="Ensembl" id="ENSGEVT00005027239.1">
    <property type="protein sequence ID" value="ENSGEVP00005025898.1"/>
    <property type="gene ID" value="ENSGEVG00005018372.1"/>
</dbReference>
<accession>A0A8C4YIC5</accession>
<evidence type="ECO:0000313" key="5">
    <source>
        <dbReference type="Ensembl" id="ENSGEVP00005025898.1"/>
    </source>
</evidence>
<dbReference type="GO" id="GO:1990904">
    <property type="term" value="C:ribonucleoprotein complex"/>
    <property type="evidence" value="ECO:0007669"/>
    <property type="project" value="UniProtKB-KW"/>
</dbReference>
<dbReference type="PANTHER" id="PTHR11758">
    <property type="entry name" value="40S RIBOSOMAL PROTEIN S15A"/>
    <property type="match status" value="1"/>
</dbReference>
<dbReference type="OrthoDB" id="10250260at2759"/>
<proteinExistence type="inferred from homology"/>
<dbReference type="InterPro" id="IPR000630">
    <property type="entry name" value="Ribosomal_uS8"/>
</dbReference>
<comment type="similarity">
    <text evidence="1">Belongs to the universal ribosomal protein uS8 family.</text>
</comment>
<dbReference type="Proteomes" id="UP000694390">
    <property type="component" value="Chromosome 2"/>
</dbReference>
<protein>
    <recommendedName>
        <fullName evidence="4">40S ribosomal protein S15a</fullName>
    </recommendedName>
</protein>
<dbReference type="FunFam" id="3.30.1370.30:FF:000001">
    <property type="entry name" value="40S ribosomal protein S15a"/>
    <property type="match status" value="1"/>
</dbReference>
<reference evidence="5" key="2">
    <citation type="submission" date="2025-08" db="UniProtKB">
        <authorList>
            <consortium name="Ensembl"/>
        </authorList>
    </citation>
    <scope>IDENTIFICATION</scope>
</reference>
<dbReference type="SUPFAM" id="SSF56047">
    <property type="entry name" value="Ribosomal protein S8"/>
    <property type="match status" value="1"/>
</dbReference>
<dbReference type="GeneTree" id="ENSGT00950000183198"/>